<evidence type="ECO:0000313" key="3">
    <source>
        <dbReference type="EMBL" id="KAL1591739.1"/>
    </source>
</evidence>
<sequence>MSFGLSVGDFVAVGTLIRNISSCLQDAGGAKAEYRDLLRELECLQKALQHLDKLQSGSSPSSAHLDSIKYTALSCRRPLEHFFAKIQKYDGSLGVWGKAGIIKSTTDKLKWGFGQKEEIHKLQSYLNIHIGTINILLAEYGLEKMDFASDKAAADQLHIRERLEDTRGVIDNISGSLKMQAAVVGNTQNMFARLFEMISGGFRTSWRSLGEMVAQVSVCTQQTYAVILEIKNSLAGPDIRWSFFQAPLVVEDALGYKFPVPSEYDFDLLDAVIKHKFRSGPGSLDVKAGNYEYFNTKDSNNVLSTTSRLLPGTAITMAVIVVRPILTDETCPVRGCDSAQVVESSAGGRTWRANDRVKLVPVEENAGMFRNVRLSSEVRVFRNVRQPVRAFLSRVIIFLRSSNIHGAQPSITLT</sequence>
<name>A0ABR3QHV9_9PLEO</name>
<keyword evidence="4" id="KW-1185">Reference proteome</keyword>
<proteinExistence type="predicted"/>
<feature type="coiled-coil region" evidence="1">
    <location>
        <begin position="27"/>
        <end position="54"/>
    </location>
</feature>
<gene>
    <name evidence="3" type="ORF">SLS60_011738</name>
</gene>
<dbReference type="Pfam" id="PF22893">
    <property type="entry name" value="ULD_2"/>
    <property type="match status" value="1"/>
</dbReference>
<dbReference type="Proteomes" id="UP001521785">
    <property type="component" value="Unassembled WGS sequence"/>
</dbReference>
<protein>
    <recommendedName>
        <fullName evidence="2">Ubiquitin-like domain-containing protein</fullName>
    </recommendedName>
</protein>
<dbReference type="EMBL" id="JAKJXO020000023">
    <property type="protein sequence ID" value="KAL1591739.1"/>
    <property type="molecule type" value="Genomic_DNA"/>
</dbReference>
<evidence type="ECO:0000256" key="1">
    <source>
        <dbReference type="SAM" id="Coils"/>
    </source>
</evidence>
<evidence type="ECO:0000313" key="4">
    <source>
        <dbReference type="Proteomes" id="UP001521785"/>
    </source>
</evidence>
<evidence type="ECO:0000259" key="2">
    <source>
        <dbReference type="Pfam" id="PF22893"/>
    </source>
</evidence>
<comment type="caution">
    <text evidence="3">The sequence shown here is derived from an EMBL/GenBank/DDBJ whole genome shotgun (WGS) entry which is preliminary data.</text>
</comment>
<dbReference type="PANTHER" id="PTHR38886">
    <property type="entry name" value="SESA DOMAIN-CONTAINING PROTEIN"/>
    <property type="match status" value="1"/>
</dbReference>
<keyword evidence="1" id="KW-0175">Coiled coil</keyword>
<accession>A0ABR3QHV9</accession>
<reference evidence="3 4" key="1">
    <citation type="submission" date="2024-02" db="EMBL/GenBank/DDBJ databases">
        <title>De novo assembly and annotation of 12 fungi associated with fruit tree decline syndrome in Ontario, Canada.</title>
        <authorList>
            <person name="Sulman M."/>
            <person name="Ellouze W."/>
            <person name="Ilyukhin E."/>
        </authorList>
    </citation>
    <scope>NUCLEOTIDE SEQUENCE [LARGE SCALE GENOMIC DNA]</scope>
    <source>
        <strain evidence="3 4">M42-189</strain>
    </source>
</reference>
<feature type="domain" description="Ubiquitin-like" evidence="2">
    <location>
        <begin position="245"/>
        <end position="321"/>
    </location>
</feature>
<dbReference type="PANTHER" id="PTHR38886:SF1">
    <property type="entry name" value="NACHT-NTPASE AND P-LOOP NTPASES N-TERMINAL DOMAIN-CONTAINING PROTEIN"/>
    <property type="match status" value="1"/>
</dbReference>
<dbReference type="InterPro" id="IPR054464">
    <property type="entry name" value="ULD_fung"/>
</dbReference>
<organism evidence="3 4">
    <name type="scientific">Paraconiothyrium brasiliense</name>
    <dbReference type="NCBI Taxonomy" id="300254"/>
    <lineage>
        <taxon>Eukaryota</taxon>
        <taxon>Fungi</taxon>
        <taxon>Dikarya</taxon>
        <taxon>Ascomycota</taxon>
        <taxon>Pezizomycotina</taxon>
        <taxon>Dothideomycetes</taxon>
        <taxon>Pleosporomycetidae</taxon>
        <taxon>Pleosporales</taxon>
        <taxon>Massarineae</taxon>
        <taxon>Didymosphaeriaceae</taxon>
        <taxon>Paraconiothyrium</taxon>
    </lineage>
</organism>